<protein>
    <submittedName>
        <fullName evidence="3">Uncharacterized protein</fullName>
    </submittedName>
</protein>
<dbReference type="InterPro" id="IPR043822">
    <property type="entry name" value="EsV_1_7_cys"/>
</dbReference>
<dbReference type="SMART" id="SM01425">
    <property type="entry name" value="EsV_1_7"/>
    <property type="match status" value="5"/>
</dbReference>
<name>A0A1Y1IMJ9_KLENI</name>
<keyword evidence="4" id="KW-1185">Reference proteome</keyword>
<proteinExistence type="predicted"/>
<feature type="region of interest" description="Disordered" evidence="2">
    <location>
        <begin position="273"/>
        <end position="301"/>
    </location>
</feature>
<feature type="coiled-coil region" evidence="1">
    <location>
        <begin position="33"/>
        <end position="71"/>
    </location>
</feature>
<evidence type="ECO:0000256" key="2">
    <source>
        <dbReference type="SAM" id="MobiDB-lite"/>
    </source>
</evidence>
<evidence type="ECO:0000313" key="3">
    <source>
        <dbReference type="EMBL" id="GAQ91873.1"/>
    </source>
</evidence>
<evidence type="ECO:0000313" key="4">
    <source>
        <dbReference type="Proteomes" id="UP000054558"/>
    </source>
</evidence>
<dbReference type="Pfam" id="PF19114">
    <property type="entry name" value="EsV_1_7_cys"/>
    <property type="match status" value="5"/>
</dbReference>
<reference evidence="3 4" key="1">
    <citation type="journal article" date="2014" name="Nat. Commun.">
        <title>Klebsormidium flaccidum genome reveals primary factors for plant terrestrial adaptation.</title>
        <authorList>
            <person name="Hori K."/>
            <person name="Maruyama F."/>
            <person name="Fujisawa T."/>
            <person name="Togashi T."/>
            <person name="Yamamoto N."/>
            <person name="Seo M."/>
            <person name="Sato S."/>
            <person name="Yamada T."/>
            <person name="Mori H."/>
            <person name="Tajima N."/>
            <person name="Moriyama T."/>
            <person name="Ikeuchi M."/>
            <person name="Watanabe M."/>
            <person name="Wada H."/>
            <person name="Kobayashi K."/>
            <person name="Saito M."/>
            <person name="Masuda T."/>
            <person name="Sasaki-Sekimoto Y."/>
            <person name="Mashiguchi K."/>
            <person name="Awai K."/>
            <person name="Shimojima M."/>
            <person name="Masuda S."/>
            <person name="Iwai M."/>
            <person name="Nobusawa T."/>
            <person name="Narise T."/>
            <person name="Kondo S."/>
            <person name="Saito H."/>
            <person name="Sato R."/>
            <person name="Murakawa M."/>
            <person name="Ihara Y."/>
            <person name="Oshima-Yamada Y."/>
            <person name="Ohtaka K."/>
            <person name="Satoh M."/>
            <person name="Sonobe K."/>
            <person name="Ishii M."/>
            <person name="Ohtani R."/>
            <person name="Kanamori-Sato M."/>
            <person name="Honoki R."/>
            <person name="Miyazaki D."/>
            <person name="Mochizuki H."/>
            <person name="Umetsu J."/>
            <person name="Higashi K."/>
            <person name="Shibata D."/>
            <person name="Kamiya Y."/>
            <person name="Sato N."/>
            <person name="Nakamura Y."/>
            <person name="Tabata S."/>
            <person name="Ida S."/>
            <person name="Kurokawa K."/>
            <person name="Ohta H."/>
        </authorList>
    </citation>
    <scope>NUCLEOTIDE SEQUENCE [LARGE SCALE GENOMIC DNA]</scope>
    <source>
        <strain evidence="3 4">NIES-2285</strain>
    </source>
</reference>
<feature type="compositionally biased region" description="Pro residues" evidence="2">
    <location>
        <begin position="143"/>
        <end position="158"/>
    </location>
</feature>
<dbReference type="OrthoDB" id="2441233at2759"/>
<sequence length="520" mass="56653">MDVAGAAAEGLLLAEGPGQEALPALEGPQEPDVAQLQEQVTQLQAQIKALQSELEVRASEASAELARQREMFKGAMAQSDKLAQEELDKRIAEHTHRETALTGALHDLQQALEGGEQQGETVVVKLPKVDWARLIPMTNPPLTYRPPPPIYSSPPPGNPRKRGRGNGPAAPPIPRPTQLQAPVHLADPPQALGPHARSLHMMPQHHILVSSDGHPIGHHFGHTVGVHSSSQILAAPLLPNQMRSPQKSARLPQAPLQSAHIPAHYSGALMVAPPQEEETEGEGAEEEEEEARDPHKDSKKCRQAGCDKYASYSLDNEHDRTRMYCKAHKKPGMVNRKNKRCQHVGCTKGPVMSFPGDKKATRCKAHMLKGMVDVINKRCKFEGGCSTQPSYGFAGERPSRCKEHMLPGMGNTRSRLCAEPECQIRPLFGFWGETTPSRCKAHCLPGQTNILHLQCSHPTCHQKPVIFGLPDDAKPRRCAQHALQGMVDFRQKLVTIAAPQPAEVPDAPAALPPQAADIVT</sequence>
<dbReference type="AlphaFoldDB" id="A0A1Y1IMJ9"/>
<dbReference type="Gene3D" id="6.10.140.110">
    <property type="match status" value="1"/>
</dbReference>
<organism evidence="3 4">
    <name type="scientific">Klebsormidium nitens</name>
    <name type="common">Green alga</name>
    <name type="synonym">Ulothrix nitens</name>
    <dbReference type="NCBI Taxonomy" id="105231"/>
    <lineage>
        <taxon>Eukaryota</taxon>
        <taxon>Viridiplantae</taxon>
        <taxon>Streptophyta</taxon>
        <taxon>Klebsormidiophyceae</taxon>
        <taxon>Klebsormidiales</taxon>
        <taxon>Klebsormidiaceae</taxon>
        <taxon>Klebsormidium</taxon>
    </lineage>
</organism>
<keyword evidence="1" id="KW-0175">Coiled coil</keyword>
<accession>A0A1Y1IMJ9</accession>
<feature type="compositionally biased region" description="Acidic residues" evidence="2">
    <location>
        <begin position="275"/>
        <end position="291"/>
    </location>
</feature>
<evidence type="ECO:0000256" key="1">
    <source>
        <dbReference type="SAM" id="Coils"/>
    </source>
</evidence>
<gene>
    <name evidence="3" type="ORF">KFL_008730010</name>
</gene>
<feature type="region of interest" description="Disordered" evidence="2">
    <location>
        <begin position="139"/>
        <end position="175"/>
    </location>
</feature>
<dbReference type="EMBL" id="DF237822">
    <property type="protein sequence ID" value="GAQ91873.1"/>
    <property type="molecule type" value="Genomic_DNA"/>
</dbReference>
<dbReference type="Proteomes" id="UP000054558">
    <property type="component" value="Unassembled WGS sequence"/>
</dbReference>